<name>A0A1D1VPM4_RAMVA</name>
<dbReference type="STRING" id="947166.A0A1D1VPM4"/>
<proteinExistence type="predicted"/>
<dbReference type="Proteomes" id="UP000186922">
    <property type="component" value="Unassembled WGS sequence"/>
</dbReference>
<comment type="caution">
    <text evidence="3">The sequence shown here is derived from an EMBL/GenBank/DDBJ whole genome shotgun (WGS) entry which is preliminary data.</text>
</comment>
<keyword evidence="4" id="KW-1185">Reference proteome</keyword>
<feature type="region of interest" description="Disordered" evidence="2">
    <location>
        <begin position="1"/>
        <end position="76"/>
    </location>
</feature>
<reference evidence="3 4" key="1">
    <citation type="journal article" date="2016" name="Nat. Commun.">
        <title>Extremotolerant tardigrade genome and improved radiotolerance of human cultured cells by tardigrade-unique protein.</title>
        <authorList>
            <person name="Hashimoto T."/>
            <person name="Horikawa D.D."/>
            <person name="Saito Y."/>
            <person name="Kuwahara H."/>
            <person name="Kozuka-Hata H."/>
            <person name="Shin-I T."/>
            <person name="Minakuchi Y."/>
            <person name="Ohishi K."/>
            <person name="Motoyama A."/>
            <person name="Aizu T."/>
            <person name="Enomoto A."/>
            <person name="Kondo K."/>
            <person name="Tanaka S."/>
            <person name="Hara Y."/>
            <person name="Koshikawa S."/>
            <person name="Sagara H."/>
            <person name="Miura T."/>
            <person name="Yokobori S."/>
            <person name="Miyagawa K."/>
            <person name="Suzuki Y."/>
            <person name="Kubo T."/>
            <person name="Oyama M."/>
            <person name="Kohara Y."/>
            <person name="Fujiyama A."/>
            <person name="Arakawa K."/>
            <person name="Katayama T."/>
            <person name="Toyoda A."/>
            <person name="Kunieda T."/>
        </authorList>
    </citation>
    <scope>NUCLEOTIDE SEQUENCE [LARGE SCALE GENOMIC DNA]</scope>
    <source>
        <strain evidence="3 4">YOKOZUNA-1</strain>
    </source>
</reference>
<evidence type="ECO:0000313" key="3">
    <source>
        <dbReference type="EMBL" id="GAV03542.1"/>
    </source>
</evidence>
<feature type="compositionally biased region" description="Basic and acidic residues" evidence="2">
    <location>
        <begin position="67"/>
        <end position="76"/>
    </location>
</feature>
<evidence type="ECO:0000313" key="4">
    <source>
        <dbReference type="Proteomes" id="UP000186922"/>
    </source>
</evidence>
<accession>A0A1D1VPM4</accession>
<sequence>MQGDIRDRGELGLMSGDPKSLHNSGKLDGQYALHTMESDQQRFPRLEPSTKPAVIISGRRPQGGGPVRRETHTKRSDVHFLLPIAATTSKPFRQTERDRALENMRLAGDLRIKEEQAKKLAVEEAKRQAAEDARKMAAEEAKRQAALQAESIKRTVEWPLSPDEVKQHFKRELTEFELGEIQKYKEVYYLGLGRQRKNKTKAKLSQADDNDDGMYAAEAHDSIAYR</sequence>
<dbReference type="Gene3D" id="3.30.10.30">
    <property type="entry name" value="DYRK"/>
    <property type="match status" value="1"/>
</dbReference>
<organism evidence="3 4">
    <name type="scientific">Ramazzottius varieornatus</name>
    <name type="common">Water bear</name>
    <name type="synonym">Tardigrade</name>
    <dbReference type="NCBI Taxonomy" id="947166"/>
    <lineage>
        <taxon>Eukaryota</taxon>
        <taxon>Metazoa</taxon>
        <taxon>Ecdysozoa</taxon>
        <taxon>Tardigrada</taxon>
        <taxon>Eutardigrada</taxon>
        <taxon>Parachela</taxon>
        <taxon>Hypsibioidea</taxon>
        <taxon>Ramazzottiidae</taxon>
        <taxon>Ramazzottius</taxon>
    </lineage>
</organism>
<feature type="region of interest" description="Disordered" evidence="2">
    <location>
        <begin position="199"/>
        <end position="226"/>
    </location>
</feature>
<feature type="coiled-coil region" evidence="1">
    <location>
        <begin position="112"/>
        <end position="150"/>
    </location>
</feature>
<dbReference type="EMBL" id="BDGG01000009">
    <property type="protein sequence ID" value="GAV03542.1"/>
    <property type="molecule type" value="Genomic_DNA"/>
</dbReference>
<dbReference type="AlphaFoldDB" id="A0A1D1VPM4"/>
<gene>
    <name evidence="3" type="primary">RvY_13945-1</name>
    <name evidence="3" type="synonym">RvY_13945.1</name>
    <name evidence="3" type="ORF">RvY_13945</name>
</gene>
<evidence type="ECO:0000256" key="1">
    <source>
        <dbReference type="SAM" id="Coils"/>
    </source>
</evidence>
<dbReference type="GO" id="GO:0004712">
    <property type="term" value="F:protein serine/threonine/tyrosine kinase activity"/>
    <property type="evidence" value="ECO:0007669"/>
    <property type="project" value="InterPro"/>
</dbReference>
<evidence type="ECO:0000256" key="2">
    <source>
        <dbReference type="SAM" id="MobiDB-lite"/>
    </source>
</evidence>
<feature type="compositionally biased region" description="Basic and acidic residues" evidence="2">
    <location>
        <begin position="36"/>
        <end position="45"/>
    </location>
</feature>
<keyword evidence="1" id="KW-0175">Coiled coil</keyword>
<dbReference type="OrthoDB" id="9332038at2759"/>
<dbReference type="InterPro" id="IPR042521">
    <property type="entry name" value="DYRK"/>
</dbReference>
<protein>
    <submittedName>
        <fullName evidence="3">Uncharacterized protein</fullName>
    </submittedName>
</protein>
<feature type="compositionally biased region" description="Basic and acidic residues" evidence="2">
    <location>
        <begin position="1"/>
        <end position="10"/>
    </location>
</feature>